<dbReference type="Proteomes" id="UP000265520">
    <property type="component" value="Unassembled WGS sequence"/>
</dbReference>
<sequence length="53" mass="5843">MTAVMILAGDDGGHTVVVMFRPEIAAVVTATVVVDRRQWLRYGLKLVEEVVMV</sequence>
<proteinExistence type="predicted"/>
<organism evidence="1 2">
    <name type="scientific">Trifolium medium</name>
    <dbReference type="NCBI Taxonomy" id="97028"/>
    <lineage>
        <taxon>Eukaryota</taxon>
        <taxon>Viridiplantae</taxon>
        <taxon>Streptophyta</taxon>
        <taxon>Embryophyta</taxon>
        <taxon>Tracheophyta</taxon>
        <taxon>Spermatophyta</taxon>
        <taxon>Magnoliopsida</taxon>
        <taxon>eudicotyledons</taxon>
        <taxon>Gunneridae</taxon>
        <taxon>Pentapetalae</taxon>
        <taxon>rosids</taxon>
        <taxon>fabids</taxon>
        <taxon>Fabales</taxon>
        <taxon>Fabaceae</taxon>
        <taxon>Papilionoideae</taxon>
        <taxon>50 kb inversion clade</taxon>
        <taxon>NPAAA clade</taxon>
        <taxon>Hologalegina</taxon>
        <taxon>IRL clade</taxon>
        <taxon>Trifolieae</taxon>
        <taxon>Trifolium</taxon>
    </lineage>
</organism>
<evidence type="ECO:0000313" key="2">
    <source>
        <dbReference type="Proteomes" id="UP000265520"/>
    </source>
</evidence>
<evidence type="ECO:0000313" key="1">
    <source>
        <dbReference type="EMBL" id="MCI09700.1"/>
    </source>
</evidence>
<comment type="caution">
    <text evidence="1">The sequence shown here is derived from an EMBL/GenBank/DDBJ whole genome shotgun (WGS) entry which is preliminary data.</text>
</comment>
<accession>A0A392PE04</accession>
<reference evidence="1 2" key="1">
    <citation type="journal article" date="2018" name="Front. Plant Sci.">
        <title>Red Clover (Trifolium pratense) and Zigzag Clover (T. medium) - A Picture of Genomic Similarities and Differences.</title>
        <authorList>
            <person name="Dluhosova J."/>
            <person name="Istvanek J."/>
            <person name="Nedelnik J."/>
            <person name="Repkova J."/>
        </authorList>
    </citation>
    <scope>NUCLEOTIDE SEQUENCE [LARGE SCALE GENOMIC DNA]</scope>
    <source>
        <strain evidence="2">cv. 10/8</strain>
        <tissue evidence="1">Leaf</tissue>
    </source>
</reference>
<keyword evidence="2" id="KW-1185">Reference proteome</keyword>
<protein>
    <submittedName>
        <fullName evidence="1">Uncharacterized protein</fullName>
    </submittedName>
</protein>
<dbReference type="AlphaFoldDB" id="A0A392PE04"/>
<name>A0A392PE04_9FABA</name>
<gene>
    <name evidence="1" type="ORF">A2U01_0030789</name>
</gene>
<dbReference type="EMBL" id="LXQA010073588">
    <property type="protein sequence ID" value="MCI09700.1"/>
    <property type="molecule type" value="Genomic_DNA"/>
</dbReference>